<evidence type="ECO:0000256" key="1">
    <source>
        <dbReference type="SAM" id="MobiDB-lite"/>
    </source>
</evidence>
<comment type="caution">
    <text evidence="2">The sequence shown here is derived from an EMBL/GenBank/DDBJ whole genome shotgun (WGS) entry which is preliminary data.</text>
</comment>
<keyword evidence="3" id="KW-1185">Reference proteome</keyword>
<dbReference type="Proteomes" id="UP001596406">
    <property type="component" value="Unassembled WGS sequence"/>
</dbReference>
<name>A0ABD5UCV1_9EURY</name>
<feature type="compositionally biased region" description="Acidic residues" evidence="1">
    <location>
        <begin position="22"/>
        <end position="39"/>
    </location>
</feature>
<proteinExistence type="predicted"/>
<dbReference type="RefSeq" id="WP_304448816.1">
    <property type="nucleotide sequence ID" value="NZ_JARRAH010000001.1"/>
</dbReference>
<protein>
    <submittedName>
        <fullName evidence="2">Uncharacterized protein</fullName>
    </submittedName>
</protein>
<accession>A0ABD5UCV1</accession>
<gene>
    <name evidence="2" type="ORF">ACFQHK_11580</name>
</gene>
<dbReference type="EMBL" id="JBHSXM010000001">
    <property type="protein sequence ID" value="MFC6837146.1"/>
    <property type="molecule type" value="Genomic_DNA"/>
</dbReference>
<dbReference type="AlphaFoldDB" id="A0ABD5UCV1"/>
<evidence type="ECO:0000313" key="3">
    <source>
        <dbReference type="Proteomes" id="UP001596406"/>
    </source>
</evidence>
<organism evidence="2 3">
    <name type="scientific">Halomarina ordinaria</name>
    <dbReference type="NCBI Taxonomy" id="3033939"/>
    <lineage>
        <taxon>Archaea</taxon>
        <taxon>Methanobacteriati</taxon>
        <taxon>Methanobacteriota</taxon>
        <taxon>Stenosarchaea group</taxon>
        <taxon>Halobacteria</taxon>
        <taxon>Halobacteriales</taxon>
        <taxon>Natronomonadaceae</taxon>
        <taxon>Halomarina</taxon>
    </lineage>
</organism>
<reference evidence="2 3" key="1">
    <citation type="journal article" date="2019" name="Int. J. Syst. Evol. Microbiol.">
        <title>The Global Catalogue of Microorganisms (GCM) 10K type strain sequencing project: providing services to taxonomists for standard genome sequencing and annotation.</title>
        <authorList>
            <consortium name="The Broad Institute Genomics Platform"/>
            <consortium name="The Broad Institute Genome Sequencing Center for Infectious Disease"/>
            <person name="Wu L."/>
            <person name="Ma J."/>
        </authorList>
    </citation>
    <scope>NUCLEOTIDE SEQUENCE [LARGE SCALE GENOMIC DNA]</scope>
    <source>
        <strain evidence="2 3">PSRA2</strain>
    </source>
</reference>
<evidence type="ECO:0000313" key="2">
    <source>
        <dbReference type="EMBL" id="MFC6837146.1"/>
    </source>
</evidence>
<sequence length="171" mass="17580">MDGVHPTVIDDDVVEGRLLTDGGEEEDEGESGDDGESGGEGETTSVLDLDLDGLDLDLLGLEVHLDDVNLDVEAVEAEGNLVGNLLSAVAHLLDGGLQDLLNGLLNPLEGLGEDVRERLSNAFEGLSDSASGTLGSLPLRELFVEVLVSVVKQLLSSGSSDDGNGGDEASA</sequence>
<feature type="region of interest" description="Disordered" evidence="1">
    <location>
        <begin position="1"/>
        <end position="45"/>
    </location>
</feature>